<sequence>MSNQSTGTYEPNESRFLQLIESMPKVAVQGYDKNRKVIYWNEASCKIYGYTKKEAFGQTLENLIIPSEMKQTVIDLHHAWIEQGIPIPAGELQLKRKDGNHVIVYSTHVMLKQGSENPEMFCVDVDLTEQHQAKLELQRIATTDSLTGLPNRRYFEKELSHRLNEARRFNQKLAVLFIDIDLFKEINDTMGHNAGDRLLIEIAHRLKPKLRKYDTLSRFGSDEFLIILPNIRDSSDVEYVVQKVMSEFEQTYTVFEQEIYVTASIGISLFPKDGDHTDQLLKYSDAAMYKAKKDGRNRHHFFDQSIHDLLQFQREIASNLRHSLELDEFHLVYQPQVDLSNNKIVSCEALLRWDPKPPSIGTTPDIFIPIAERSDLIVRIGEWVLRSACKQIAQWKNQGIEGIRIDINVSGKQLEHNRFFSILYDTLNEFGLQPKNLGIELTEHALIEANSELMVKLERLKKAGVEISIDDFGTGYSSLSYLRQFPINNLKIDRAFVTEAPNDPRDEAVLKAIIDVGHHLDLVIVAEGIETEQQAKFCHRLGSDLAQGFWYHKPIKAKHILPLLLNQVET</sequence>
<dbReference type="SMART" id="SM00267">
    <property type="entry name" value="GGDEF"/>
    <property type="match status" value="1"/>
</dbReference>
<gene>
    <name evidence="5" type="ORF">PGX00_07495</name>
</gene>
<dbReference type="InterPro" id="IPR000160">
    <property type="entry name" value="GGDEF_dom"/>
</dbReference>
<dbReference type="Pfam" id="PF00563">
    <property type="entry name" value="EAL"/>
    <property type="match status" value="1"/>
</dbReference>
<dbReference type="SMART" id="SM00052">
    <property type="entry name" value="EAL"/>
    <property type="match status" value="1"/>
</dbReference>
<reference evidence="5 6" key="1">
    <citation type="submission" date="2023-01" db="EMBL/GenBank/DDBJ databases">
        <title>Vibrio sp. KJ40-1 sp.nov, isolated from marine algae.</title>
        <authorList>
            <person name="Butt M."/>
            <person name="Kim J.M.J."/>
            <person name="Jeon C.O.C."/>
        </authorList>
    </citation>
    <scope>NUCLEOTIDE SEQUENCE [LARGE SCALE GENOMIC DNA]</scope>
    <source>
        <strain evidence="5 6">KJ40-1</strain>
    </source>
</reference>
<evidence type="ECO:0000259" key="3">
    <source>
        <dbReference type="PROSITE" id="PS50883"/>
    </source>
</evidence>
<dbReference type="InterPro" id="IPR029787">
    <property type="entry name" value="Nucleotide_cyclase"/>
</dbReference>
<protein>
    <submittedName>
        <fullName evidence="5">EAL domain-containing protein</fullName>
    </submittedName>
</protein>
<dbReference type="Gene3D" id="3.20.20.450">
    <property type="entry name" value="EAL domain"/>
    <property type="match status" value="1"/>
</dbReference>
<evidence type="ECO:0000259" key="2">
    <source>
        <dbReference type="PROSITE" id="PS50113"/>
    </source>
</evidence>
<dbReference type="CDD" id="cd01949">
    <property type="entry name" value="GGDEF"/>
    <property type="match status" value="1"/>
</dbReference>
<dbReference type="PROSITE" id="PS50887">
    <property type="entry name" value="GGDEF"/>
    <property type="match status" value="1"/>
</dbReference>
<dbReference type="Pfam" id="PF00990">
    <property type="entry name" value="GGDEF"/>
    <property type="match status" value="1"/>
</dbReference>
<dbReference type="InterPro" id="IPR001633">
    <property type="entry name" value="EAL_dom"/>
</dbReference>
<dbReference type="InterPro" id="IPR035919">
    <property type="entry name" value="EAL_sf"/>
</dbReference>
<name>A0ABT4YPT6_9VIBR</name>
<dbReference type="PANTHER" id="PTHR44757:SF2">
    <property type="entry name" value="BIOFILM ARCHITECTURE MAINTENANCE PROTEIN MBAA"/>
    <property type="match status" value="1"/>
</dbReference>
<dbReference type="PROSITE" id="PS50112">
    <property type="entry name" value="PAS"/>
    <property type="match status" value="1"/>
</dbReference>
<dbReference type="InterPro" id="IPR013655">
    <property type="entry name" value="PAS_fold_3"/>
</dbReference>
<evidence type="ECO:0000259" key="1">
    <source>
        <dbReference type="PROSITE" id="PS50112"/>
    </source>
</evidence>
<dbReference type="InterPro" id="IPR000700">
    <property type="entry name" value="PAS-assoc_C"/>
</dbReference>
<dbReference type="CDD" id="cd00130">
    <property type="entry name" value="PAS"/>
    <property type="match status" value="1"/>
</dbReference>
<dbReference type="InterPro" id="IPR052155">
    <property type="entry name" value="Biofilm_reg_signaling"/>
</dbReference>
<dbReference type="SUPFAM" id="SSF55073">
    <property type="entry name" value="Nucleotide cyclase"/>
    <property type="match status" value="1"/>
</dbReference>
<dbReference type="InterPro" id="IPR035965">
    <property type="entry name" value="PAS-like_dom_sf"/>
</dbReference>
<keyword evidence="6" id="KW-1185">Reference proteome</keyword>
<proteinExistence type="predicted"/>
<organism evidence="5 6">
    <name type="scientific">Vibrio algarum</name>
    <dbReference type="NCBI Taxonomy" id="3020714"/>
    <lineage>
        <taxon>Bacteria</taxon>
        <taxon>Pseudomonadati</taxon>
        <taxon>Pseudomonadota</taxon>
        <taxon>Gammaproteobacteria</taxon>
        <taxon>Vibrionales</taxon>
        <taxon>Vibrionaceae</taxon>
        <taxon>Vibrio</taxon>
    </lineage>
</organism>
<comment type="caution">
    <text evidence="5">The sequence shown here is derived from an EMBL/GenBank/DDBJ whole genome shotgun (WGS) entry which is preliminary data.</text>
</comment>
<dbReference type="Gene3D" id="3.30.70.270">
    <property type="match status" value="1"/>
</dbReference>
<dbReference type="RefSeq" id="WP_272134158.1">
    <property type="nucleotide sequence ID" value="NZ_JAQLOI010000001.1"/>
</dbReference>
<dbReference type="SUPFAM" id="SSF141868">
    <property type="entry name" value="EAL domain-like"/>
    <property type="match status" value="1"/>
</dbReference>
<dbReference type="InterPro" id="IPR043128">
    <property type="entry name" value="Rev_trsase/Diguanyl_cyclase"/>
</dbReference>
<feature type="domain" description="PAC" evidence="2">
    <location>
        <begin position="88"/>
        <end position="139"/>
    </location>
</feature>
<dbReference type="PROSITE" id="PS50113">
    <property type="entry name" value="PAC"/>
    <property type="match status" value="1"/>
</dbReference>
<feature type="domain" description="EAL" evidence="3">
    <location>
        <begin position="313"/>
        <end position="568"/>
    </location>
</feature>
<evidence type="ECO:0000313" key="6">
    <source>
        <dbReference type="Proteomes" id="UP001210678"/>
    </source>
</evidence>
<dbReference type="Proteomes" id="UP001210678">
    <property type="component" value="Unassembled WGS sequence"/>
</dbReference>
<feature type="domain" description="PAS" evidence="1">
    <location>
        <begin position="12"/>
        <end position="68"/>
    </location>
</feature>
<accession>A0ABT4YPT6</accession>
<dbReference type="NCBIfam" id="TIGR00254">
    <property type="entry name" value="GGDEF"/>
    <property type="match status" value="1"/>
</dbReference>
<dbReference type="NCBIfam" id="TIGR00229">
    <property type="entry name" value="sensory_box"/>
    <property type="match status" value="1"/>
</dbReference>
<feature type="domain" description="GGDEF" evidence="4">
    <location>
        <begin position="171"/>
        <end position="304"/>
    </location>
</feature>
<dbReference type="PANTHER" id="PTHR44757">
    <property type="entry name" value="DIGUANYLATE CYCLASE DGCP"/>
    <property type="match status" value="1"/>
</dbReference>
<dbReference type="SUPFAM" id="SSF55785">
    <property type="entry name" value="PYP-like sensor domain (PAS domain)"/>
    <property type="match status" value="1"/>
</dbReference>
<dbReference type="EMBL" id="JAQLOI010000001">
    <property type="protein sequence ID" value="MDB1123513.1"/>
    <property type="molecule type" value="Genomic_DNA"/>
</dbReference>
<dbReference type="SMART" id="SM00091">
    <property type="entry name" value="PAS"/>
    <property type="match status" value="1"/>
</dbReference>
<dbReference type="Pfam" id="PF08447">
    <property type="entry name" value="PAS_3"/>
    <property type="match status" value="1"/>
</dbReference>
<dbReference type="Gene3D" id="3.30.450.20">
    <property type="entry name" value="PAS domain"/>
    <property type="match status" value="1"/>
</dbReference>
<dbReference type="InterPro" id="IPR000014">
    <property type="entry name" value="PAS"/>
</dbReference>
<dbReference type="CDD" id="cd01948">
    <property type="entry name" value="EAL"/>
    <property type="match status" value="1"/>
</dbReference>
<dbReference type="PROSITE" id="PS50883">
    <property type="entry name" value="EAL"/>
    <property type="match status" value="1"/>
</dbReference>
<evidence type="ECO:0000313" key="5">
    <source>
        <dbReference type="EMBL" id="MDB1123513.1"/>
    </source>
</evidence>
<evidence type="ECO:0000259" key="4">
    <source>
        <dbReference type="PROSITE" id="PS50887"/>
    </source>
</evidence>